<evidence type="ECO:0000313" key="3">
    <source>
        <dbReference type="Proteomes" id="UP001170624"/>
    </source>
</evidence>
<dbReference type="Proteomes" id="UP001170624">
    <property type="component" value="Unassembled WGS sequence"/>
</dbReference>
<name>A0AAW7Y2K9_9GAMM</name>
<evidence type="ECO:0000313" key="2">
    <source>
        <dbReference type="EMBL" id="MDO6542826.1"/>
    </source>
</evidence>
<proteinExistence type="predicted"/>
<evidence type="ECO:0000256" key="1">
    <source>
        <dbReference type="SAM" id="SignalP"/>
    </source>
</evidence>
<organism evidence="2 3">
    <name type="scientific">Photobacterium sanguinicancri</name>
    <dbReference type="NCBI Taxonomy" id="875932"/>
    <lineage>
        <taxon>Bacteria</taxon>
        <taxon>Pseudomonadati</taxon>
        <taxon>Pseudomonadota</taxon>
        <taxon>Gammaproteobacteria</taxon>
        <taxon>Vibrionales</taxon>
        <taxon>Vibrionaceae</taxon>
        <taxon>Photobacterium</taxon>
    </lineage>
</organism>
<sequence length="70" mass="7887">MMWVMAIMMVASLFISYRAMNQTHTAPDAQEPKAPVIEEGKPLGVVFGRVKISSGSVYWWGDLSNEEIRK</sequence>
<feature type="chain" id="PRO_5044026667" evidence="1">
    <location>
        <begin position="22"/>
        <end position="70"/>
    </location>
</feature>
<feature type="signal peptide" evidence="1">
    <location>
        <begin position="1"/>
        <end position="21"/>
    </location>
</feature>
<dbReference type="AlphaFoldDB" id="A0AAW7Y2K9"/>
<accession>A0AAW7Y2K9</accession>
<dbReference type="RefSeq" id="WP_303499333.1">
    <property type="nucleotide sequence ID" value="NZ_JAUOPU010000008.1"/>
</dbReference>
<dbReference type="EMBL" id="JAUOPU010000008">
    <property type="protein sequence ID" value="MDO6542826.1"/>
    <property type="molecule type" value="Genomic_DNA"/>
</dbReference>
<protein>
    <submittedName>
        <fullName evidence="2">Uncharacterized protein</fullName>
    </submittedName>
</protein>
<keyword evidence="1" id="KW-0732">Signal</keyword>
<gene>
    <name evidence="2" type="ORF">Q4568_09795</name>
</gene>
<reference evidence="2" key="1">
    <citation type="submission" date="2023-07" db="EMBL/GenBank/DDBJ databases">
        <title>Genome content predicts the carbon catabolic preferences of heterotrophic bacteria.</title>
        <authorList>
            <person name="Gralka M."/>
        </authorList>
    </citation>
    <scope>NUCLEOTIDE SEQUENCE</scope>
    <source>
        <strain evidence="2">G2M05</strain>
    </source>
</reference>
<comment type="caution">
    <text evidence="2">The sequence shown here is derived from an EMBL/GenBank/DDBJ whole genome shotgun (WGS) entry which is preliminary data.</text>
</comment>